<dbReference type="GO" id="GO:0008033">
    <property type="term" value="P:tRNA processing"/>
    <property type="evidence" value="ECO:0007669"/>
    <property type="project" value="UniProtKB-KW"/>
</dbReference>
<dbReference type="EMBL" id="LDAU01000091">
    <property type="protein sequence ID" value="KRX06837.1"/>
    <property type="molecule type" value="Genomic_DNA"/>
</dbReference>
<protein>
    <recommendedName>
        <fullName evidence="1">tRNA-uridine aminocarboxypropyltransferase</fullName>
        <ecNumber evidence="1">2.5.1.25</ecNumber>
    </recommendedName>
</protein>
<dbReference type="PANTHER" id="PTHR21392">
    <property type="entry name" value="TRNA-URIDINE AMINOCARBOXYPROPYLTRANSFERASE 2"/>
    <property type="match status" value="1"/>
</dbReference>
<dbReference type="InParanoid" id="A0A0V0QY80"/>
<dbReference type="InterPro" id="IPR005636">
    <property type="entry name" value="DTW"/>
</dbReference>
<accession>A0A0V0QY80</accession>
<dbReference type="GO" id="GO:0016432">
    <property type="term" value="F:tRNA-uridine aminocarboxypropyltransferase activity"/>
    <property type="evidence" value="ECO:0007669"/>
    <property type="project" value="UniProtKB-EC"/>
</dbReference>
<keyword evidence="4" id="KW-0819">tRNA processing</keyword>
<dbReference type="Pfam" id="PF03942">
    <property type="entry name" value="DTW"/>
    <property type="match status" value="1"/>
</dbReference>
<dbReference type="InterPro" id="IPR039262">
    <property type="entry name" value="DTWD2/TAPT"/>
</dbReference>
<sequence length="298" mass="35912">MQQNNNNQQIQQKICDKCQFKSCLCEKIPQIELNAEFCLIYHQNEQFKATNTGQLLENAIKKVDKFLWSRIKPNPDLLLKLQSEKYQPYLLFPGNELHPSIQFPSENQEIVTEYKIEDKKQNEEQQEQQQLQNEEQQLQQQQIDEIKNIKQFENQNLSQIKIPVKKCKIYIDKIPYFIIIDGVWKEANKIVKQSPYLQNIPRLELKPDKVSQFSLRRRQREDGLCTCEVGIYIIRNCLQEKEKAQQLEEYYEQFVQQFQKEQKKRYIRDEEYVIDKDTRQKILKSKFDNEVTQKKVKI</sequence>
<evidence type="ECO:0000313" key="9">
    <source>
        <dbReference type="Proteomes" id="UP000054937"/>
    </source>
</evidence>
<evidence type="ECO:0000256" key="5">
    <source>
        <dbReference type="ARBA" id="ARBA00048718"/>
    </source>
</evidence>
<dbReference type="SMART" id="SM01144">
    <property type="entry name" value="DTW"/>
    <property type="match status" value="1"/>
</dbReference>
<dbReference type="Proteomes" id="UP000054937">
    <property type="component" value="Unassembled WGS sequence"/>
</dbReference>
<name>A0A0V0QY80_PSEPJ</name>
<feature type="domain" description="DTW" evidence="7">
    <location>
        <begin position="13"/>
        <end position="263"/>
    </location>
</feature>
<dbReference type="EC" id="2.5.1.25" evidence="1"/>
<organism evidence="8 9">
    <name type="scientific">Pseudocohnilembus persalinus</name>
    <name type="common">Ciliate</name>
    <dbReference type="NCBI Taxonomy" id="266149"/>
    <lineage>
        <taxon>Eukaryota</taxon>
        <taxon>Sar</taxon>
        <taxon>Alveolata</taxon>
        <taxon>Ciliophora</taxon>
        <taxon>Intramacronucleata</taxon>
        <taxon>Oligohymenophorea</taxon>
        <taxon>Scuticociliatia</taxon>
        <taxon>Philasterida</taxon>
        <taxon>Pseudocohnilembidae</taxon>
        <taxon>Pseudocohnilembus</taxon>
    </lineage>
</organism>
<dbReference type="OrthoDB" id="660555at2759"/>
<dbReference type="AlphaFoldDB" id="A0A0V0QY80"/>
<comment type="catalytic activity">
    <reaction evidence="5">
        <text>a uridine in tRNA + S-adenosyl-L-methionine = a 3-[(3S)-3-amino-3-carboxypropyl]uridine in tRNA + S-methyl-5'-thioadenosine + H(+)</text>
        <dbReference type="Rhea" id="RHEA:62432"/>
        <dbReference type="Rhea" id="RHEA-COMP:13339"/>
        <dbReference type="Rhea" id="RHEA-COMP:16092"/>
        <dbReference type="ChEBI" id="CHEBI:15378"/>
        <dbReference type="ChEBI" id="CHEBI:17509"/>
        <dbReference type="ChEBI" id="CHEBI:59789"/>
        <dbReference type="ChEBI" id="CHEBI:65315"/>
        <dbReference type="ChEBI" id="CHEBI:82930"/>
        <dbReference type="EC" id="2.5.1.25"/>
    </reaction>
</comment>
<reference evidence="8 9" key="1">
    <citation type="journal article" date="2015" name="Sci. Rep.">
        <title>Genome of the facultative scuticociliatosis pathogen Pseudocohnilembus persalinus provides insight into its virulence through horizontal gene transfer.</title>
        <authorList>
            <person name="Xiong J."/>
            <person name="Wang G."/>
            <person name="Cheng J."/>
            <person name="Tian M."/>
            <person name="Pan X."/>
            <person name="Warren A."/>
            <person name="Jiang C."/>
            <person name="Yuan D."/>
            <person name="Miao W."/>
        </authorList>
    </citation>
    <scope>NUCLEOTIDE SEQUENCE [LARGE SCALE GENOMIC DNA]</scope>
    <source>
        <strain evidence="8">36N120E</strain>
    </source>
</reference>
<dbReference type="PANTHER" id="PTHR21392:SF1">
    <property type="entry name" value="TRNA-URIDINE AMINOCARBOXYPROPYLTRANSFERASE"/>
    <property type="match status" value="1"/>
</dbReference>
<evidence type="ECO:0000256" key="4">
    <source>
        <dbReference type="ARBA" id="ARBA00022694"/>
    </source>
</evidence>
<evidence type="ECO:0000259" key="7">
    <source>
        <dbReference type="SMART" id="SM01144"/>
    </source>
</evidence>
<evidence type="ECO:0000256" key="3">
    <source>
        <dbReference type="ARBA" id="ARBA00022691"/>
    </source>
</evidence>
<keyword evidence="2" id="KW-0808">Transferase</keyword>
<feature type="coiled-coil region" evidence="6">
    <location>
        <begin position="114"/>
        <end position="155"/>
    </location>
</feature>
<keyword evidence="6" id="KW-0175">Coiled coil</keyword>
<comment type="caution">
    <text evidence="8">The sequence shown here is derived from an EMBL/GenBank/DDBJ whole genome shotgun (WGS) entry which is preliminary data.</text>
</comment>
<evidence type="ECO:0000256" key="2">
    <source>
        <dbReference type="ARBA" id="ARBA00022679"/>
    </source>
</evidence>
<keyword evidence="9" id="KW-1185">Reference proteome</keyword>
<proteinExistence type="predicted"/>
<evidence type="ECO:0000313" key="8">
    <source>
        <dbReference type="EMBL" id="KRX06837.1"/>
    </source>
</evidence>
<evidence type="ECO:0000256" key="1">
    <source>
        <dbReference type="ARBA" id="ARBA00012386"/>
    </source>
</evidence>
<evidence type="ECO:0000256" key="6">
    <source>
        <dbReference type="SAM" id="Coils"/>
    </source>
</evidence>
<gene>
    <name evidence="8" type="ORF">PPERSA_11482</name>
</gene>
<keyword evidence="3" id="KW-0949">S-adenosyl-L-methionine</keyword>